<organism evidence="2">
    <name type="scientific">marine sediment metagenome</name>
    <dbReference type="NCBI Taxonomy" id="412755"/>
    <lineage>
        <taxon>unclassified sequences</taxon>
        <taxon>metagenomes</taxon>
        <taxon>ecological metagenomes</taxon>
    </lineage>
</organism>
<protein>
    <submittedName>
        <fullName evidence="2">Uncharacterized protein</fullName>
    </submittedName>
</protein>
<feature type="compositionally biased region" description="Low complexity" evidence="1">
    <location>
        <begin position="116"/>
        <end position="138"/>
    </location>
</feature>
<gene>
    <name evidence="2" type="ORF">S12H4_13101</name>
</gene>
<evidence type="ECO:0000256" key="1">
    <source>
        <dbReference type="SAM" id="MobiDB-lite"/>
    </source>
</evidence>
<dbReference type="AlphaFoldDB" id="X1S2S7"/>
<dbReference type="EMBL" id="BARW01006243">
    <property type="protein sequence ID" value="GAI87352.1"/>
    <property type="molecule type" value="Genomic_DNA"/>
</dbReference>
<proteinExistence type="predicted"/>
<evidence type="ECO:0000313" key="2">
    <source>
        <dbReference type="EMBL" id="GAI87352.1"/>
    </source>
</evidence>
<reference evidence="2" key="1">
    <citation type="journal article" date="2014" name="Front. Microbiol.">
        <title>High frequency of phylogenetically diverse reductive dehalogenase-homologous genes in deep subseafloor sedimentary metagenomes.</title>
        <authorList>
            <person name="Kawai M."/>
            <person name="Futagami T."/>
            <person name="Toyoda A."/>
            <person name="Takaki Y."/>
            <person name="Nishi S."/>
            <person name="Hori S."/>
            <person name="Arai W."/>
            <person name="Tsubouchi T."/>
            <person name="Morono Y."/>
            <person name="Uchiyama I."/>
            <person name="Ito T."/>
            <person name="Fujiyama A."/>
            <person name="Inagaki F."/>
            <person name="Takami H."/>
        </authorList>
    </citation>
    <scope>NUCLEOTIDE SEQUENCE</scope>
    <source>
        <strain evidence="2">Expedition CK06-06</strain>
    </source>
</reference>
<feature type="non-terminal residue" evidence="2">
    <location>
        <position position="234"/>
    </location>
</feature>
<comment type="caution">
    <text evidence="2">The sequence shown here is derived from an EMBL/GenBank/DDBJ whole genome shotgun (WGS) entry which is preliminary data.</text>
</comment>
<name>X1S2S7_9ZZZZ</name>
<sequence>MDNLRQLKLVRKEAKRIADFWGNIQVGSGATDAAGDATVTFPGGFTFSSTPKVFLQGLDAAAKGIVLDVVSKTVTGFAVKARKVTGVDSGGAVGTVTPIGTAYLWGVDDPGHHHTNPATGGPSTTATVASSTHTHSFTPSGTVSTFTGNTAGATGTTDPGVGGTAYTWGYEGGSDSHSHTNPNTGSVGGHTHGIGSPSTASFITGGTKYTTPVASSYHTHSGTTGTHNSATITG</sequence>
<accession>X1S2S7</accession>
<feature type="region of interest" description="Disordered" evidence="1">
    <location>
        <begin position="110"/>
        <end position="143"/>
    </location>
</feature>